<evidence type="ECO:0000313" key="2">
    <source>
        <dbReference type="Proteomes" id="UP000198749"/>
    </source>
</evidence>
<dbReference type="InterPro" id="IPR023381">
    <property type="entry name" value="YP001051499.1-like_dom_sf"/>
</dbReference>
<dbReference type="InterPro" id="IPR007338">
    <property type="entry name" value="DUF416"/>
</dbReference>
<organism evidence="1 2">
    <name type="scientific">Amphritea atlantica</name>
    <dbReference type="NCBI Taxonomy" id="355243"/>
    <lineage>
        <taxon>Bacteria</taxon>
        <taxon>Pseudomonadati</taxon>
        <taxon>Pseudomonadota</taxon>
        <taxon>Gammaproteobacteria</taxon>
        <taxon>Oceanospirillales</taxon>
        <taxon>Oceanospirillaceae</taxon>
        <taxon>Amphritea</taxon>
    </lineage>
</organism>
<name>A0A1H9E4L8_9GAMM</name>
<dbReference type="Gene3D" id="1.20.1590.10">
    <property type="entry name" value="YP_001051499.1 domain like"/>
    <property type="match status" value="1"/>
</dbReference>
<dbReference type="STRING" id="355243.SAMN03080615_00689"/>
<proteinExistence type="predicted"/>
<dbReference type="RefSeq" id="WP_091354090.1">
    <property type="nucleotide sequence ID" value="NZ_AP025284.1"/>
</dbReference>
<protein>
    <recommendedName>
        <fullName evidence="3">DUF416 domain-containing protein</fullName>
    </recommendedName>
</protein>
<keyword evidence="2" id="KW-1185">Reference proteome</keyword>
<reference evidence="2" key="1">
    <citation type="submission" date="2016-10" db="EMBL/GenBank/DDBJ databases">
        <authorList>
            <person name="Varghese N."/>
            <person name="Submissions S."/>
        </authorList>
    </citation>
    <scope>NUCLEOTIDE SEQUENCE [LARGE SCALE GENOMIC DNA]</scope>
    <source>
        <strain evidence="2">DSM 18887</strain>
    </source>
</reference>
<dbReference type="Pfam" id="PF04222">
    <property type="entry name" value="DUF416"/>
    <property type="match status" value="1"/>
</dbReference>
<sequence>MSQWSLEKELQALDGWQLSAFSVALTERMFPNFALFSTLLEFGDRDQVRSILDGVWNKLGNTGAKMNFEVQQANVEANMPDLDEFDMYGASPALDAMVALYSTINCLLEPNRTEAASVGNLSLECVATFIEVTADADMSDEELLVYISHHEMMQQEESFQEEVINRLAAMKSASAAAIQDLKLLAANEGVSNIGVSEE</sequence>
<dbReference type="AlphaFoldDB" id="A0A1H9E4L8"/>
<dbReference type="OrthoDB" id="9204516at2"/>
<gene>
    <name evidence="1" type="ORF">SAMN03080615_00689</name>
</gene>
<accession>A0A1H9E4L8</accession>
<dbReference type="EMBL" id="FOGB01000002">
    <property type="protein sequence ID" value="SEQ20686.1"/>
    <property type="molecule type" value="Genomic_DNA"/>
</dbReference>
<evidence type="ECO:0000313" key="1">
    <source>
        <dbReference type="EMBL" id="SEQ20686.1"/>
    </source>
</evidence>
<dbReference type="Proteomes" id="UP000198749">
    <property type="component" value="Unassembled WGS sequence"/>
</dbReference>
<evidence type="ECO:0008006" key="3">
    <source>
        <dbReference type="Google" id="ProtNLM"/>
    </source>
</evidence>